<evidence type="ECO:0000313" key="1">
    <source>
        <dbReference type="EMBL" id="OGM98697.1"/>
    </source>
</evidence>
<evidence type="ECO:0000313" key="2">
    <source>
        <dbReference type="Proteomes" id="UP000176893"/>
    </source>
</evidence>
<comment type="caution">
    <text evidence="1">The sequence shown here is derived from an EMBL/GenBank/DDBJ whole genome shotgun (WGS) entry which is preliminary data.</text>
</comment>
<organism evidence="1 2">
    <name type="scientific">Candidatus Yanofskybacteria bacterium RIFCSPHIGHO2_01_FULL_41_26</name>
    <dbReference type="NCBI Taxonomy" id="1802661"/>
    <lineage>
        <taxon>Bacteria</taxon>
        <taxon>Candidatus Yanofskyibacteriota</taxon>
    </lineage>
</organism>
<reference evidence="1 2" key="1">
    <citation type="journal article" date="2016" name="Nat. Commun.">
        <title>Thousands of microbial genomes shed light on interconnected biogeochemical processes in an aquifer system.</title>
        <authorList>
            <person name="Anantharaman K."/>
            <person name="Brown C.T."/>
            <person name="Hug L.A."/>
            <person name="Sharon I."/>
            <person name="Castelle C.J."/>
            <person name="Probst A.J."/>
            <person name="Thomas B.C."/>
            <person name="Singh A."/>
            <person name="Wilkins M.J."/>
            <person name="Karaoz U."/>
            <person name="Brodie E.L."/>
            <person name="Williams K.H."/>
            <person name="Hubbard S.S."/>
            <person name="Banfield J.F."/>
        </authorList>
    </citation>
    <scope>NUCLEOTIDE SEQUENCE [LARGE SCALE GENOMIC DNA]</scope>
</reference>
<protein>
    <recommendedName>
        <fullName evidence="3">DUF4258 domain-containing protein</fullName>
    </recommendedName>
</protein>
<sequence>MRFKVPKNNERFSWTNHVVGKMLFYGLSEQRVKRVINRPDRVEEGVAPNTIACMQVGGSKKHRQEIWVMYQQKSQKLKIKSPKLAIISTWRYPGKSPAKNPIPPEILAEIKNLV</sequence>
<dbReference type="EMBL" id="MGJB01000010">
    <property type="protein sequence ID" value="OGM98697.1"/>
    <property type="molecule type" value="Genomic_DNA"/>
</dbReference>
<evidence type="ECO:0008006" key="3">
    <source>
        <dbReference type="Google" id="ProtNLM"/>
    </source>
</evidence>
<dbReference type="Proteomes" id="UP000176893">
    <property type="component" value="Unassembled WGS sequence"/>
</dbReference>
<dbReference type="AlphaFoldDB" id="A0A1F8EDN4"/>
<accession>A0A1F8EDN4</accession>
<proteinExistence type="predicted"/>
<dbReference type="STRING" id="1802661.A2649_00735"/>
<gene>
    <name evidence="1" type="ORF">A2649_00735</name>
</gene>
<name>A0A1F8EDN4_9BACT</name>